<dbReference type="Proteomes" id="UP000683557">
    <property type="component" value="Chromosome"/>
</dbReference>
<dbReference type="InterPro" id="IPR028098">
    <property type="entry name" value="Glyco_trans_4-like_N"/>
</dbReference>
<name>A0ABX8J4I4_9BACT</name>
<accession>A0ABX8J4I4</accession>
<dbReference type="PANTHER" id="PTHR12526">
    <property type="entry name" value="GLYCOSYLTRANSFERASE"/>
    <property type="match status" value="1"/>
</dbReference>
<sequence>MNIWLIKDGENQPLVPNSRKMRTWILGEVLQERGHNVTWWCSTFYHQGKELLFDHDAVSEVKAQFNQRLLHAGTYKKNFSFRRFLHHRRLAKRFSACAKKLPAPDIIVSAMPIIDLAHAAVRFSKEKSIPIVIDVRDMWPDTIVDEFPRPFKTFARLVLDGYFRMTKELLTDADGIVAVSRGCLQWGVRIAGRPQRSTDRVFYIGYQPNPVIDATRSKYAELAHDKVVFSFVGTFGKTYDFDTVISTAKRLCQERNTRIHFVFAGTGEQYDEVCRQVNELPNVTMLGWINKEDILHLMSISHVGMMPAGAGKSNYNAMPNKPFEYFSAAIPIVSSLQGEMEALIDAYSVGYSYPPGDVASFYRIVTLLSADSALRSELGANARKLYESQFRSDMIYGQYADYIENLASARG</sequence>
<dbReference type="Pfam" id="PF13439">
    <property type="entry name" value="Glyco_transf_4"/>
    <property type="match status" value="1"/>
</dbReference>
<evidence type="ECO:0000313" key="4">
    <source>
        <dbReference type="Proteomes" id="UP000683557"/>
    </source>
</evidence>
<dbReference type="PANTHER" id="PTHR12526:SF630">
    <property type="entry name" value="GLYCOSYLTRANSFERASE"/>
    <property type="match status" value="1"/>
</dbReference>
<keyword evidence="4" id="KW-1185">Reference proteome</keyword>
<gene>
    <name evidence="3" type="ORF">KP004_12015</name>
</gene>
<evidence type="ECO:0000313" key="3">
    <source>
        <dbReference type="EMBL" id="QWV91951.1"/>
    </source>
</evidence>
<feature type="domain" description="Glycosyltransferase subfamily 4-like N-terminal" evidence="2">
    <location>
        <begin position="26"/>
        <end position="189"/>
    </location>
</feature>
<organism evidence="3 4">
    <name type="scientific">Geomonas oryzisoli</name>
    <dbReference type="NCBI Taxonomy" id="2847992"/>
    <lineage>
        <taxon>Bacteria</taxon>
        <taxon>Pseudomonadati</taxon>
        <taxon>Thermodesulfobacteriota</taxon>
        <taxon>Desulfuromonadia</taxon>
        <taxon>Geobacterales</taxon>
        <taxon>Geobacteraceae</taxon>
        <taxon>Geomonas</taxon>
    </lineage>
</organism>
<proteinExistence type="predicted"/>
<feature type="domain" description="Glycosyl transferase family 1" evidence="1">
    <location>
        <begin position="222"/>
        <end position="384"/>
    </location>
</feature>
<dbReference type="InterPro" id="IPR001296">
    <property type="entry name" value="Glyco_trans_1"/>
</dbReference>
<dbReference type="Pfam" id="PF00534">
    <property type="entry name" value="Glycos_transf_1"/>
    <property type="match status" value="1"/>
</dbReference>
<evidence type="ECO:0000259" key="1">
    <source>
        <dbReference type="Pfam" id="PF00534"/>
    </source>
</evidence>
<dbReference type="RefSeq" id="WP_216798777.1">
    <property type="nucleotide sequence ID" value="NZ_CP076723.1"/>
</dbReference>
<protein>
    <submittedName>
        <fullName evidence="3">Glycosyltransferase family 4 protein</fullName>
    </submittedName>
</protein>
<dbReference type="EMBL" id="CP076723">
    <property type="protein sequence ID" value="QWV91951.1"/>
    <property type="molecule type" value="Genomic_DNA"/>
</dbReference>
<dbReference type="CDD" id="cd03794">
    <property type="entry name" value="GT4_WbuB-like"/>
    <property type="match status" value="1"/>
</dbReference>
<reference evidence="3 4" key="1">
    <citation type="submission" date="2021-06" db="EMBL/GenBank/DDBJ databases">
        <title>Gemonas diversity in paddy soil.</title>
        <authorList>
            <person name="Liu G."/>
        </authorList>
    </citation>
    <scope>NUCLEOTIDE SEQUENCE [LARGE SCALE GENOMIC DNA]</scope>
    <source>
        <strain evidence="3 4">RG10</strain>
    </source>
</reference>
<evidence type="ECO:0000259" key="2">
    <source>
        <dbReference type="Pfam" id="PF13439"/>
    </source>
</evidence>